<comment type="caution">
    <text evidence="3">The sequence shown here is derived from an EMBL/GenBank/DDBJ whole genome shotgun (WGS) entry which is preliminary data.</text>
</comment>
<dbReference type="PRINTS" id="PR01483">
    <property type="entry name" value="FASYNTHASE"/>
</dbReference>
<dbReference type="GO" id="GO:0006633">
    <property type="term" value="P:fatty acid biosynthetic process"/>
    <property type="evidence" value="ECO:0007669"/>
    <property type="project" value="InterPro"/>
</dbReference>
<accession>A0A3D8H5L8</accession>
<organism evidence="3 4">
    <name type="scientific">Marinobacter flavimaris</name>
    <dbReference type="NCBI Taxonomy" id="262076"/>
    <lineage>
        <taxon>Bacteria</taxon>
        <taxon>Pseudomonadati</taxon>
        <taxon>Pseudomonadota</taxon>
        <taxon>Gammaproteobacteria</taxon>
        <taxon>Pseudomonadales</taxon>
        <taxon>Marinobacteraceae</taxon>
        <taxon>Marinobacter</taxon>
    </lineage>
</organism>
<gene>
    <name evidence="3" type="ORF">DXI23_06475</name>
</gene>
<feature type="domain" description="MaoC-like" evidence="2">
    <location>
        <begin position="189"/>
        <end position="262"/>
    </location>
</feature>
<name>A0A3D8H5L8_9GAMM</name>
<dbReference type="PANTHER" id="PTHR43841">
    <property type="entry name" value="3-HYDROXYACYL-THIOESTER DEHYDRATASE HTDX-RELATED"/>
    <property type="match status" value="1"/>
</dbReference>
<dbReference type="RefSeq" id="WP_104270285.1">
    <property type="nucleotide sequence ID" value="NZ_PSSW01000002.1"/>
</dbReference>
<proteinExistence type="predicted"/>
<dbReference type="Gene3D" id="3.10.129.10">
    <property type="entry name" value="Hotdog Thioesterase"/>
    <property type="match status" value="1"/>
</dbReference>
<evidence type="ECO:0000256" key="1">
    <source>
        <dbReference type="SAM" id="MobiDB-lite"/>
    </source>
</evidence>
<dbReference type="Pfam" id="PF01575">
    <property type="entry name" value="MaoC_dehydratas"/>
    <property type="match status" value="1"/>
</dbReference>
<sequence>MPETLVYHTTPPALLPMYGRTLLPKQKQTGGDVSIPELSASLLGVSTAGKNLKRYQQVCGFAAGSHLPVTWPHVLAFPLHLKLLTEKAFPLPLLGLVHLRNTITQHRPIGTGENLDLSVRLGNTVKSDRGVEFDLITEARSAGKLVWEEASTTLFRQPDGESKSSGKKTPPELERYPNTENFKAPESIGRQYARVSGDSNPIHMHALSAKAFGFPRAIAHGMWTKAHALALLEQQEGWQASALSISCQFKKPLLLPGTAQLNWNTGETGWDYQVLNAKGDAPHLTGRVDWF</sequence>
<evidence type="ECO:0000313" key="3">
    <source>
        <dbReference type="EMBL" id="RDU41947.1"/>
    </source>
</evidence>
<feature type="region of interest" description="Disordered" evidence="1">
    <location>
        <begin position="156"/>
        <end position="181"/>
    </location>
</feature>
<evidence type="ECO:0000259" key="2">
    <source>
        <dbReference type="Pfam" id="PF01575"/>
    </source>
</evidence>
<feature type="compositionally biased region" description="Basic and acidic residues" evidence="1">
    <location>
        <begin position="158"/>
        <end position="177"/>
    </location>
</feature>
<dbReference type="Proteomes" id="UP000256431">
    <property type="component" value="Unassembled WGS sequence"/>
</dbReference>
<dbReference type="GO" id="GO:0005835">
    <property type="term" value="C:fatty acid synthase complex"/>
    <property type="evidence" value="ECO:0007669"/>
    <property type="project" value="InterPro"/>
</dbReference>
<protein>
    <recommendedName>
        <fullName evidence="2">MaoC-like domain-containing protein</fullName>
    </recommendedName>
</protein>
<keyword evidence="4" id="KW-1185">Reference proteome</keyword>
<dbReference type="GO" id="GO:0004312">
    <property type="term" value="F:fatty acid synthase activity"/>
    <property type="evidence" value="ECO:0007669"/>
    <property type="project" value="InterPro"/>
</dbReference>
<dbReference type="SUPFAM" id="SSF54637">
    <property type="entry name" value="Thioesterase/thiol ester dehydrase-isomerase"/>
    <property type="match status" value="2"/>
</dbReference>
<dbReference type="InterPro" id="IPR029069">
    <property type="entry name" value="HotDog_dom_sf"/>
</dbReference>
<dbReference type="AlphaFoldDB" id="A0A3D8H5L8"/>
<dbReference type="PANTHER" id="PTHR43841:SF1">
    <property type="entry name" value="3-HYDROXYACYL-THIOESTER DEHYDRATASE X"/>
    <property type="match status" value="1"/>
</dbReference>
<evidence type="ECO:0000313" key="4">
    <source>
        <dbReference type="Proteomes" id="UP000256431"/>
    </source>
</evidence>
<dbReference type="InterPro" id="IPR002539">
    <property type="entry name" value="MaoC-like_dom"/>
</dbReference>
<dbReference type="EMBL" id="QRDH01000002">
    <property type="protein sequence ID" value="RDU41947.1"/>
    <property type="molecule type" value="Genomic_DNA"/>
</dbReference>
<reference evidence="3 4" key="1">
    <citation type="submission" date="2018-08" db="EMBL/GenBank/DDBJ databases">
        <title>Genome sequence of Marinobacter flavimaris KCTC 12185.</title>
        <authorList>
            <person name="Chun J."/>
            <person name="Kim B.-Y."/>
            <person name="Choi S.-B."/>
            <person name="Kwak M.-J."/>
        </authorList>
    </citation>
    <scope>NUCLEOTIDE SEQUENCE [LARGE SCALE GENOMIC DNA]</scope>
    <source>
        <strain evidence="3 4">KCTC 12185</strain>
    </source>
</reference>
<dbReference type="InterPro" id="IPR003965">
    <property type="entry name" value="Fatty_acid_synthase"/>
</dbReference>